<keyword evidence="4" id="KW-1185">Reference proteome</keyword>
<evidence type="ECO:0000313" key="2">
    <source>
        <dbReference type="EMBL" id="CAG5103574.1"/>
    </source>
</evidence>
<feature type="transmembrane region" description="Helical" evidence="1">
    <location>
        <begin position="56"/>
        <end position="76"/>
    </location>
</feature>
<keyword evidence="1" id="KW-0472">Membrane</keyword>
<keyword evidence="1" id="KW-1133">Transmembrane helix</keyword>
<dbReference type="Proteomes" id="UP001158576">
    <property type="component" value="Chromosome 1"/>
</dbReference>
<evidence type="ECO:0000313" key="3">
    <source>
        <dbReference type="EMBL" id="CAG5103606.1"/>
    </source>
</evidence>
<evidence type="ECO:0000313" key="4">
    <source>
        <dbReference type="Proteomes" id="UP001158576"/>
    </source>
</evidence>
<sequence>MNVGKHGKIYGDQVSIHKKHLCKFLFEVNNSTIVGAIKTDSQENHEKTWDPVDTTLVILTLVGWMLLLVVCFNKFVDVLAYHAIRNESQIDKNYRKYLHARVQIVKPSERRNAFVIENKDARDRRSSEFRRSQSEIGDDFDDLEFMDCQEFTVF</sequence>
<protein>
    <submittedName>
        <fullName evidence="2">Oidioi.mRNA.OKI2018_I69.chr1.g833.t1.cds</fullName>
    </submittedName>
    <submittedName>
        <fullName evidence="3">Oidioi.mRNA.OKI2018_I69.chr1.g848.t1.cds</fullName>
    </submittedName>
</protein>
<dbReference type="EMBL" id="OU015566">
    <property type="protein sequence ID" value="CAG5103574.1"/>
    <property type="molecule type" value="Genomic_DNA"/>
</dbReference>
<dbReference type="EMBL" id="OU015566">
    <property type="protein sequence ID" value="CAG5103606.1"/>
    <property type="molecule type" value="Genomic_DNA"/>
</dbReference>
<gene>
    <name evidence="2" type="ORF">OKIOD_LOCUS9598</name>
    <name evidence="3" type="ORF">OKIOD_LOCUS9613</name>
</gene>
<organism evidence="3 4">
    <name type="scientific">Oikopleura dioica</name>
    <name type="common">Tunicate</name>
    <dbReference type="NCBI Taxonomy" id="34765"/>
    <lineage>
        <taxon>Eukaryota</taxon>
        <taxon>Metazoa</taxon>
        <taxon>Chordata</taxon>
        <taxon>Tunicata</taxon>
        <taxon>Appendicularia</taxon>
        <taxon>Copelata</taxon>
        <taxon>Oikopleuridae</taxon>
        <taxon>Oikopleura</taxon>
    </lineage>
</organism>
<keyword evidence="1" id="KW-0812">Transmembrane</keyword>
<accession>A0ABN7SQG7</accession>
<name>A0ABN7SQG7_OIKDI</name>
<evidence type="ECO:0000256" key="1">
    <source>
        <dbReference type="SAM" id="Phobius"/>
    </source>
</evidence>
<reference evidence="3 4" key="1">
    <citation type="submission" date="2021-04" db="EMBL/GenBank/DDBJ databases">
        <authorList>
            <person name="Bliznina A."/>
        </authorList>
    </citation>
    <scope>NUCLEOTIDE SEQUENCE [LARGE SCALE GENOMIC DNA]</scope>
</reference>
<proteinExistence type="predicted"/>